<dbReference type="Gene3D" id="3.30.70.260">
    <property type="match status" value="1"/>
</dbReference>
<evidence type="ECO:0000256" key="9">
    <source>
        <dbReference type="RuleBase" id="RU365041"/>
    </source>
</evidence>
<protein>
    <recommendedName>
        <fullName evidence="3 9">Protein MgtC</fullName>
    </recommendedName>
</protein>
<evidence type="ECO:0000259" key="10">
    <source>
        <dbReference type="Pfam" id="PF02308"/>
    </source>
</evidence>
<dbReference type="PANTHER" id="PTHR33778">
    <property type="entry name" value="PROTEIN MGTC"/>
    <property type="match status" value="1"/>
</dbReference>
<name>A0A2W5UNR6_CERSP</name>
<evidence type="ECO:0000256" key="1">
    <source>
        <dbReference type="ARBA" id="ARBA00004651"/>
    </source>
</evidence>
<comment type="caution">
    <text evidence="12">The sequence shown here is derived from an EMBL/GenBank/DDBJ whole genome shotgun (WGS) entry which is preliminary data.</text>
</comment>
<dbReference type="EMBL" id="QFQS01000001">
    <property type="protein sequence ID" value="PZQ99470.1"/>
    <property type="molecule type" value="Genomic_DNA"/>
</dbReference>
<evidence type="ECO:0000256" key="6">
    <source>
        <dbReference type="ARBA" id="ARBA00022989"/>
    </source>
</evidence>
<dbReference type="AlphaFoldDB" id="A0A2W5UNR6"/>
<evidence type="ECO:0000313" key="12">
    <source>
        <dbReference type="EMBL" id="PZQ99470.1"/>
    </source>
</evidence>
<evidence type="ECO:0000256" key="4">
    <source>
        <dbReference type="ARBA" id="ARBA00022475"/>
    </source>
</evidence>
<evidence type="ECO:0000256" key="2">
    <source>
        <dbReference type="ARBA" id="ARBA00009298"/>
    </source>
</evidence>
<evidence type="ECO:0000256" key="7">
    <source>
        <dbReference type="ARBA" id="ARBA00023136"/>
    </source>
</evidence>
<dbReference type="Pfam" id="PF21770">
    <property type="entry name" value="MgtC_SapB_C"/>
    <property type="match status" value="1"/>
</dbReference>
<dbReference type="PANTHER" id="PTHR33778:SF3">
    <property type="entry name" value="PROTEIN MGTC"/>
    <property type="match status" value="1"/>
</dbReference>
<evidence type="ECO:0000259" key="11">
    <source>
        <dbReference type="Pfam" id="PF21770"/>
    </source>
</evidence>
<keyword evidence="7 9" id="KW-0472">Membrane</keyword>
<dbReference type="InterPro" id="IPR049177">
    <property type="entry name" value="MgtC_SapB_SrpB_YhiD_N"/>
</dbReference>
<keyword evidence="5 9" id="KW-0812">Transmembrane</keyword>
<keyword evidence="9" id="KW-0997">Cell inner membrane</keyword>
<feature type="transmembrane region" description="Helical" evidence="9">
    <location>
        <begin position="36"/>
        <end position="57"/>
    </location>
</feature>
<comment type="function">
    <text evidence="8">Virulence factor required for growth in low Mg(2+) medium and for intramacrophage survival. May be involved in regulating membrane potential by activating Na(+)/K(+)-ATPase.</text>
</comment>
<comment type="similarity">
    <text evidence="2 9">Belongs to the MgtC/SapB family.</text>
</comment>
<organism evidence="12 13">
    <name type="scientific">Cereibacter sphaeroides</name>
    <name type="common">Rhodobacter sphaeroides</name>
    <dbReference type="NCBI Taxonomy" id="1063"/>
    <lineage>
        <taxon>Bacteria</taxon>
        <taxon>Pseudomonadati</taxon>
        <taxon>Pseudomonadota</taxon>
        <taxon>Alphaproteobacteria</taxon>
        <taxon>Rhodobacterales</taxon>
        <taxon>Paracoccaceae</taxon>
        <taxon>Cereibacter</taxon>
    </lineage>
</organism>
<evidence type="ECO:0000256" key="3">
    <source>
        <dbReference type="ARBA" id="ARBA00013833"/>
    </source>
</evidence>
<dbReference type="InterPro" id="IPR048640">
    <property type="entry name" value="MgtC-like_C"/>
</dbReference>
<comment type="subcellular location">
    <subcellularLocation>
        <location evidence="9">Cell inner membrane</location>
        <topology evidence="9">Multi-pass membrane protein</topology>
    </subcellularLocation>
    <subcellularLocation>
        <location evidence="1">Cell membrane</location>
        <topology evidence="1">Multi-pass membrane protein</topology>
    </subcellularLocation>
</comment>
<dbReference type="InterPro" id="IPR003416">
    <property type="entry name" value="MgtC/SapB/SrpB/YhiD_fam"/>
</dbReference>
<gene>
    <name evidence="12" type="ORF">DI533_02010</name>
</gene>
<feature type="transmembrane region" description="Helical" evidence="9">
    <location>
        <begin position="6"/>
        <end position="24"/>
    </location>
</feature>
<reference evidence="12 13" key="1">
    <citation type="submission" date="2017-08" db="EMBL/GenBank/DDBJ databases">
        <title>Infants hospitalized years apart are colonized by the same room-sourced microbial strains.</title>
        <authorList>
            <person name="Brooks B."/>
            <person name="Olm M.R."/>
            <person name="Firek B.A."/>
            <person name="Baker R."/>
            <person name="Thomas B.C."/>
            <person name="Morowitz M.J."/>
            <person name="Banfield J.F."/>
        </authorList>
    </citation>
    <scope>NUCLEOTIDE SEQUENCE [LARGE SCALE GENOMIC DNA]</scope>
    <source>
        <strain evidence="12">S2_003_000_R2_11</strain>
    </source>
</reference>
<accession>A0A2W5UNR6</accession>
<feature type="transmembrane region" description="Helical" evidence="9">
    <location>
        <begin position="93"/>
        <end position="124"/>
    </location>
</feature>
<evidence type="ECO:0000313" key="13">
    <source>
        <dbReference type="Proteomes" id="UP000248975"/>
    </source>
</evidence>
<dbReference type="Proteomes" id="UP000248975">
    <property type="component" value="Unassembled WGS sequence"/>
</dbReference>
<evidence type="ECO:0000256" key="5">
    <source>
        <dbReference type="ARBA" id="ARBA00022692"/>
    </source>
</evidence>
<evidence type="ECO:0000256" key="8">
    <source>
        <dbReference type="ARBA" id="ARBA00025369"/>
    </source>
</evidence>
<dbReference type="Pfam" id="PF02308">
    <property type="entry name" value="MgtC"/>
    <property type="match status" value="1"/>
</dbReference>
<feature type="transmembrane region" description="Helical" evidence="9">
    <location>
        <begin position="63"/>
        <end position="81"/>
    </location>
</feature>
<dbReference type="GO" id="GO:0005886">
    <property type="term" value="C:plasma membrane"/>
    <property type="evidence" value="ECO:0007669"/>
    <property type="project" value="UniProtKB-SubCell"/>
</dbReference>
<feature type="domain" description="MgtC/SapB/SrpB/YhiD N-terminal" evidence="10">
    <location>
        <begin position="13"/>
        <end position="133"/>
    </location>
</feature>
<proteinExistence type="inferred from homology"/>
<dbReference type="PRINTS" id="PR01837">
    <property type="entry name" value="MGTCSAPBPROT"/>
</dbReference>
<feature type="domain" description="MgtC-like C-terminal" evidence="11">
    <location>
        <begin position="151"/>
        <end position="225"/>
    </location>
</feature>
<keyword evidence="4" id="KW-1003">Cell membrane</keyword>
<keyword evidence="6 9" id="KW-1133">Transmembrane helix</keyword>
<sequence>MIFDRLDDYTVSMILAMIFGSIIGMERQARGRMAGVRTNALVALGAASFVIFSTLFVDASPTRVAAQIVSGIGFLGAGLIFRDGFSVHGLNTAATLWCAAAVGMMCGAGAYPLAVALTIIVMFVNLGLRPVVNWVDQRFLAGEDAIGTAYLRVSCKAECEGAVREAMIKRLGENELALSALESRSPRDGVAELAVTLALPAAAAAKLDRVVAALATEPGLHSVGWNSDQGD</sequence>